<evidence type="ECO:0000313" key="1">
    <source>
        <dbReference type="EMBL" id="KAI3824683.1"/>
    </source>
</evidence>
<keyword evidence="2" id="KW-1185">Reference proteome</keyword>
<organism evidence="1 2">
    <name type="scientific">Smallanthus sonchifolius</name>
    <dbReference type="NCBI Taxonomy" id="185202"/>
    <lineage>
        <taxon>Eukaryota</taxon>
        <taxon>Viridiplantae</taxon>
        <taxon>Streptophyta</taxon>
        <taxon>Embryophyta</taxon>
        <taxon>Tracheophyta</taxon>
        <taxon>Spermatophyta</taxon>
        <taxon>Magnoliopsida</taxon>
        <taxon>eudicotyledons</taxon>
        <taxon>Gunneridae</taxon>
        <taxon>Pentapetalae</taxon>
        <taxon>asterids</taxon>
        <taxon>campanulids</taxon>
        <taxon>Asterales</taxon>
        <taxon>Asteraceae</taxon>
        <taxon>Asteroideae</taxon>
        <taxon>Heliantheae alliance</taxon>
        <taxon>Millerieae</taxon>
        <taxon>Smallanthus</taxon>
    </lineage>
</organism>
<protein>
    <submittedName>
        <fullName evidence="1">Uncharacterized protein</fullName>
    </submittedName>
</protein>
<gene>
    <name evidence="1" type="ORF">L1987_06152</name>
</gene>
<reference evidence="1 2" key="2">
    <citation type="journal article" date="2022" name="Mol. Ecol. Resour.">
        <title>The genomes of chicory, endive, great burdock and yacon provide insights into Asteraceae paleo-polyploidization history and plant inulin production.</title>
        <authorList>
            <person name="Fan W."/>
            <person name="Wang S."/>
            <person name="Wang H."/>
            <person name="Wang A."/>
            <person name="Jiang F."/>
            <person name="Liu H."/>
            <person name="Zhao H."/>
            <person name="Xu D."/>
            <person name="Zhang Y."/>
        </authorList>
    </citation>
    <scope>NUCLEOTIDE SEQUENCE [LARGE SCALE GENOMIC DNA]</scope>
    <source>
        <strain evidence="2">cv. Yunnan</strain>
        <tissue evidence="1">Leaves</tissue>
    </source>
</reference>
<sequence>MAARGEVVLGDRWWCRFEHTSGGDAFSRLTDELCILSRNWGGSSRIRWLPATETISGRRTVTNSGGGA</sequence>
<comment type="caution">
    <text evidence="1">The sequence shown here is derived from an EMBL/GenBank/DDBJ whole genome shotgun (WGS) entry which is preliminary data.</text>
</comment>
<dbReference type="Proteomes" id="UP001056120">
    <property type="component" value="Linkage Group LG02"/>
</dbReference>
<evidence type="ECO:0000313" key="2">
    <source>
        <dbReference type="Proteomes" id="UP001056120"/>
    </source>
</evidence>
<proteinExistence type="predicted"/>
<dbReference type="EMBL" id="CM042019">
    <property type="protein sequence ID" value="KAI3824683.1"/>
    <property type="molecule type" value="Genomic_DNA"/>
</dbReference>
<name>A0ACB9JXC7_9ASTR</name>
<reference evidence="2" key="1">
    <citation type="journal article" date="2022" name="Mol. Ecol. Resour.">
        <title>The genomes of chicory, endive, great burdock and yacon provide insights into Asteraceae palaeo-polyploidization history and plant inulin production.</title>
        <authorList>
            <person name="Fan W."/>
            <person name="Wang S."/>
            <person name="Wang H."/>
            <person name="Wang A."/>
            <person name="Jiang F."/>
            <person name="Liu H."/>
            <person name="Zhao H."/>
            <person name="Xu D."/>
            <person name="Zhang Y."/>
        </authorList>
    </citation>
    <scope>NUCLEOTIDE SEQUENCE [LARGE SCALE GENOMIC DNA]</scope>
    <source>
        <strain evidence="2">cv. Yunnan</strain>
    </source>
</reference>
<accession>A0ACB9JXC7</accession>